<dbReference type="EMBL" id="JAVXUO010002677">
    <property type="protein sequence ID" value="KAK2970642.1"/>
    <property type="molecule type" value="Genomic_DNA"/>
</dbReference>
<evidence type="ECO:0000256" key="1">
    <source>
        <dbReference type="ARBA" id="ARBA00008894"/>
    </source>
</evidence>
<dbReference type="SUPFAM" id="SSF52540">
    <property type="entry name" value="P-loop containing nucleoside triphosphate hydrolases"/>
    <property type="match status" value="1"/>
</dbReference>
<keyword evidence="6" id="KW-1185">Reference proteome</keyword>
<keyword evidence="3" id="KW-0677">Repeat</keyword>
<dbReference type="InterPro" id="IPR044974">
    <property type="entry name" value="Disease_R_plants"/>
</dbReference>
<comment type="caution">
    <text evidence="5">The sequence shown here is derived from an EMBL/GenBank/DDBJ whole genome shotgun (WGS) entry which is preliminary data.</text>
</comment>
<dbReference type="Proteomes" id="UP001187471">
    <property type="component" value="Unassembled WGS sequence"/>
</dbReference>
<name>A0AA88QJG4_9ASTE</name>
<evidence type="ECO:0000259" key="4">
    <source>
        <dbReference type="Pfam" id="PF00931"/>
    </source>
</evidence>
<dbReference type="Gene3D" id="1.10.8.430">
    <property type="entry name" value="Helical domain of apoptotic protease-activating factors"/>
    <property type="match status" value="1"/>
</dbReference>
<sequence>MPGQDKTTIAKLICKNDKVVRHFDELIWVSVSDDFEDKRILNEMVQSLTQTNPQLSNMGGILKELQKQVETSDFVEIGREIMKKCRGMPLAIKVVGGLMYSKKSRHEWLSVQDSHLSELLENVTGVIRRILKLSYDHLPSSSLKCCFAYCSILPKDSEINKDN</sequence>
<reference evidence="5" key="1">
    <citation type="submission" date="2022-12" db="EMBL/GenBank/DDBJ databases">
        <title>Draft genome assemblies for two species of Escallonia (Escalloniales).</title>
        <authorList>
            <person name="Chanderbali A."/>
            <person name="Dervinis C."/>
            <person name="Anghel I."/>
            <person name="Soltis D."/>
            <person name="Soltis P."/>
            <person name="Zapata F."/>
        </authorList>
    </citation>
    <scope>NUCLEOTIDE SEQUENCE</scope>
    <source>
        <strain evidence="5">UCBG92.1500</strain>
        <tissue evidence="5">Leaf</tissue>
    </source>
</reference>
<dbReference type="GO" id="GO:0043531">
    <property type="term" value="F:ADP binding"/>
    <property type="evidence" value="ECO:0007669"/>
    <property type="project" value="InterPro"/>
</dbReference>
<comment type="similarity">
    <text evidence="1">Belongs to the disease resistance NB-LRR family.</text>
</comment>
<organism evidence="5 6">
    <name type="scientific">Escallonia rubra</name>
    <dbReference type="NCBI Taxonomy" id="112253"/>
    <lineage>
        <taxon>Eukaryota</taxon>
        <taxon>Viridiplantae</taxon>
        <taxon>Streptophyta</taxon>
        <taxon>Embryophyta</taxon>
        <taxon>Tracheophyta</taxon>
        <taxon>Spermatophyta</taxon>
        <taxon>Magnoliopsida</taxon>
        <taxon>eudicotyledons</taxon>
        <taxon>Gunneridae</taxon>
        <taxon>Pentapetalae</taxon>
        <taxon>asterids</taxon>
        <taxon>campanulids</taxon>
        <taxon>Escalloniales</taxon>
        <taxon>Escalloniaceae</taxon>
        <taxon>Escallonia</taxon>
    </lineage>
</organism>
<dbReference type="InterPro" id="IPR002182">
    <property type="entry name" value="NB-ARC"/>
</dbReference>
<dbReference type="Pfam" id="PF00931">
    <property type="entry name" value="NB-ARC"/>
    <property type="match status" value="1"/>
</dbReference>
<dbReference type="AlphaFoldDB" id="A0AA88QJG4"/>
<gene>
    <name evidence="5" type="ORF">RJ640_012230</name>
</gene>
<evidence type="ECO:0000313" key="6">
    <source>
        <dbReference type="Proteomes" id="UP001187471"/>
    </source>
</evidence>
<evidence type="ECO:0000256" key="3">
    <source>
        <dbReference type="ARBA" id="ARBA00022737"/>
    </source>
</evidence>
<dbReference type="GO" id="GO:0098542">
    <property type="term" value="P:defense response to other organism"/>
    <property type="evidence" value="ECO:0007669"/>
    <property type="project" value="TreeGrafter"/>
</dbReference>
<dbReference type="InterPro" id="IPR042197">
    <property type="entry name" value="Apaf_helical"/>
</dbReference>
<feature type="domain" description="NB-ARC" evidence="4">
    <location>
        <begin position="1"/>
        <end position="59"/>
    </location>
</feature>
<dbReference type="InterPro" id="IPR036388">
    <property type="entry name" value="WH-like_DNA-bd_sf"/>
</dbReference>
<dbReference type="Gene3D" id="1.10.10.10">
    <property type="entry name" value="Winged helix-like DNA-binding domain superfamily/Winged helix DNA-binding domain"/>
    <property type="match status" value="1"/>
</dbReference>
<proteinExistence type="inferred from homology"/>
<evidence type="ECO:0000256" key="2">
    <source>
        <dbReference type="ARBA" id="ARBA00022614"/>
    </source>
</evidence>
<protein>
    <recommendedName>
        <fullName evidence="4">NB-ARC domain-containing protein</fullName>
    </recommendedName>
</protein>
<evidence type="ECO:0000313" key="5">
    <source>
        <dbReference type="EMBL" id="KAK2970642.1"/>
    </source>
</evidence>
<accession>A0AA88QJG4</accession>
<dbReference type="PANTHER" id="PTHR23155">
    <property type="entry name" value="DISEASE RESISTANCE PROTEIN RP"/>
    <property type="match status" value="1"/>
</dbReference>
<dbReference type="PANTHER" id="PTHR23155:SF1211">
    <property type="entry name" value="OS09G0313500 PROTEIN"/>
    <property type="match status" value="1"/>
</dbReference>
<keyword evidence="2" id="KW-0433">Leucine-rich repeat</keyword>
<dbReference type="InterPro" id="IPR027417">
    <property type="entry name" value="P-loop_NTPase"/>
</dbReference>